<gene>
    <name evidence="2" type="ORF">GDO81_007975</name>
</gene>
<evidence type="ECO:0000313" key="2">
    <source>
        <dbReference type="EMBL" id="KAG8582262.1"/>
    </source>
</evidence>
<organism evidence="2 3">
    <name type="scientific">Engystomops pustulosus</name>
    <name type="common">Tungara frog</name>
    <name type="synonym">Physalaemus pustulosus</name>
    <dbReference type="NCBI Taxonomy" id="76066"/>
    <lineage>
        <taxon>Eukaryota</taxon>
        <taxon>Metazoa</taxon>
        <taxon>Chordata</taxon>
        <taxon>Craniata</taxon>
        <taxon>Vertebrata</taxon>
        <taxon>Euteleostomi</taxon>
        <taxon>Amphibia</taxon>
        <taxon>Batrachia</taxon>
        <taxon>Anura</taxon>
        <taxon>Neobatrachia</taxon>
        <taxon>Hyloidea</taxon>
        <taxon>Leptodactylidae</taxon>
        <taxon>Leiuperinae</taxon>
        <taxon>Engystomops</taxon>
    </lineage>
</organism>
<keyword evidence="1" id="KW-0472">Membrane</keyword>
<evidence type="ECO:0000313" key="3">
    <source>
        <dbReference type="Proteomes" id="UP000824782"/>
    </source>
</evidence>
<dbReference type="EMBL" id="WNYA01000003">
    <property type="protein sequence ID" value="KAG8582262.1"/>
    <property type="molecule type" value="Genomic_DNA"/>
</dbReference>
<sequence length="79" mass="8967">MRGRPTNPLYAPVRQGPVRIRGNIFGGGIFRGVTGPLYVKSHVNIFAKIFVFFSHIAKFATTFFSVLHLIYHENLDVDF</sequence>
<dbReference type="AlphaFoldDB" id="A0AAV7CCX5"/>
<keyword evidence="1" id="KW-0812">Transmembrane</keyword>
<comment type="caution">
    <text evidence="2">The sequence shown here is derived from an EMBL/GenBank/DDBJ whole genome shotgun (WGS) entry which is preliminary data.</text>
</comment>
<accession>A0AAV7CCX5</accession>
<feature type="transmembrane region" description="Helical" evidence="1">
    <location>
        <begin position="49"/>
        <end position="71"/>
    </location>
</feature>
<proteinExistence type="predicted"/>
<name>A0AAV7CCX5_ENGPU</name>
<keyword evidence="3" id="KW-1185">Reference proteome</keyword>
<dbReference type="Proteomes" id="UP000824782">
    <property type="component" value="Unassembled WGS sequence"/>
</dbReference>
<keyword evidence="1" id="KW-1133">Transmembrane helix</keyword>
<reference evidence="2" key="1">
    <citation type="thesis" date="2020" institute="ProQuest LLC" country="789 East Eisenhower Parkway, Ann Arbor, MI, USA">
        <title>Comparative Genomics and Chromosome Evolution.</title>
        <authorList>
            <person name="Mudd A.B."/>
        </authorList>
    </citation>
    <scope>NUCLEOTIDE SEQUENCE</scope>
    <source>
        <strain evidence="2">237g6f4</strain>
        <tissue evidence="2">Blood</tissue>
    </source>
</reference>
<protein>
    <submittedName>
        <fullName evidence="2">Uncharacterized protein</fullName>
    </submittedName>
</protein>
<evidence type="ECO:0000256" key="1">
    <source>
        <dbReference type="SAM" id="Phobius"/>
    </source>
</evidence>